<dbReference type="GO" id="GO:0008270">
    <property type="term" value="F:zinc ion binding"/>
    <property type="evidence" value="ECO:0007669"/>
    <property type="project" value="UniProtKB-KW"/>
</dbReference>
<keyword evidence="1" id="KW-0862">Zinc</keyword>
<evidence type="ECO:0000259" key="3">
    <source>
        <dbReference type="PROSITE" id="PS50157"/>
    </source>
</evidence>
<feature type="domain" description="C2H2-type" evidence="3">
    <location>
        <begin position="135"/>
        <end position="167"/>
    </location>
</feature>
<evidence type="ECO:0000313" key="4">
    <source>
        <dbReference type="EMBL" id="CAA7269256.1"/>
    </source>
</evidence>
<evidence type="ECO:0000256" key="1">
    <source>
        <dbReference type="PROSITE-ProRule" id="PRU00042"/>
    </source>
</evidence>
<dbReference type="Proteomes" id="UP000467700">
    <property type="component" value="Unassembled WGS sequence"/>
</dbReference>
<feature type="compositionally biased region" description="Acidic residues" evidence="2">
    <location>
        <begin position="214"/>
        <end position="241"/>
    </location>
</feature>
<dbReference type="InterPro" id="IPR039258">
    <property type="entry name" value="ZNF511"/>
</dbReference>
<protein>
    <recommendedName>
        <fullName evidence="3">C2H2-type domain-containing protein</fullName>
    </recommendedName>
</protein>
<gene>
    <name evidence="4" type="ORF">AAE3_LOCUS11487</name>
</gene>
<feature type="region of interest" description="Disordered" evidence="2">
    <location>
        <begin position="193"/>
        <end position="274"/>
    </location>
</feature>
<feature type="region of interest" description="Disordered" evidence="2">
    <location>
        <begin position="1"/>
        <end position="37"/>
    </location>
</feature>
<keyword evidence="1" id="KW-0863">Zinc-finger</keyword>
<evidence type="ECO:0000256" key="2">
    <source>
        <dbReference type="SAM" id="MobiDB-lite"/>
    </source>
</evidence>
<evidence type="ECO:0000313" key="5">
    <source>
        <dbReference type="Proteomes" id="UP000467700"/>
    </source>
</evidence>
<proteinExistence type="predicted"/>
<dbReference type="PANTHER" id="PTHR21354">
    <property type="entry name" value="ZINC FINGER PROTEIN 511"/>
    <property type="match status" value="1"/>
</dbReference>
<dbReference type="PROSITE" id="PS50157">
    <property type="entry name" value="ZINC_FINGER_C2H2_2"/>
    <property type="match status" value="1"/>
</dbReference>
<name>A0A8S0WZ02_CYCAE</name>
<feature type="compositionally biased region" description="Polar residues" evidence="2">
    <location>
        <begin position="322"/>
        <end position="332"/>
    </location>
</feature>
<dbReference type="PANTHER" id="PTHR21354:SF0">
    <property type="entry name" value="ZINC FINGER PROTEIN 511"/>
    <property type="match status" value="1"/>
</dbReference>
<sequence length="386" mass="42346">MAYSTLASAKRPRTSSSSSSLTPSEPTQPQEDVNPPFKASRIVPLTTISSSESGQTDAVVNHPILCNLPPTCSHKPTPIADTNELEKHYAKYHAHVCEVGRCGCVFPEARLLELHQTECHDPIAALRKDRGEKIFECHVPAPTCGRSFLTPKARRLHLIQAHAFPKEYFFAVTNKGVGGLLKKWGEGASLVRKEWKPRSKQQRDGANVHREDARMDEDEEEEDSEEQDEDDEILDEDEDTRDLDATPRMQPRRITSPGSSDRTHSNHTPHDNAGVAALTDSLNSLSLVPNSVRFGRGGKTSGFAPNNQVRGGKRGRGKPQTRGASHTAQYQTMEVDPVPEAGPPGRRTGNDLGRSTINSTFVPPIIRGRGVPNRARGRARGRGRGA</sequence>
<accession>A0A8S0WZ02</accession>
<dbReference type="InterPro" id="IPR013087">
    <property type="entry name" value="Znf_C2H2_type"/>
</dbReference>
<dbReference type="PROSITE" id="PS00028">
    <property type="entry name" value="ZINC_FINGER_C2H2_1"/>
    <property type="match status" value="1"/>
</dbReference>
<dbReference type="OrthoDB" id="18440at2759"/>
<reference evidence="4 5" key="1">
    <citation type="submission" date="2020-01" db="EMBL/GenBank/DDBJ databases">
        <authorList>
            <person name="Gupta K D."/>
        </authorList>
    </citation>
    <scope>NUCLEOTIDE SEQUENCE [LARGE SCALE GENOMIC DNA]</scope>
</reference>
<keyword evidence="1" id="KW-0479">Metal-binding</keyword>
<keyword evidence="5" id="KW-1185">Reference proteome</keyword>
<feature type="compositionally biased region" description="Basic and acidic residues" evidence="2">
    <location>
        <begin position="193"/>
        <end position="213"/>
    </location>
</feature>
<feature type="region of interest" description="Disordered" evidence="2">
    <location>
        <begin position="294"/>
        <end position="386"/>
    </location>
</feature>
<comment type="caution">
    <text evidence="4">The sequence shown here is derived from an EMBL/GenBank/DDBJ whole genome shotgun (WGS) entry which is preliminary data.</text>
</comment>
<dbReference type="EMBL" id="CACVBS010000076">
    <property type="protein sequence ID" value="CAA7269256.1"/>
    <property type="molecule type" value="Genomic_DNA"/>
</dbReference>
<feature type="compositionally biased region" description="Basic residues" evidence="2">
    <location>
        <begin position="375"/>
        <end position="386"/>
    </location>
</feature>
<feature type="compositionally biased region" description="Low complexity" evidence="2">
    <location>
        <begin position="14"/>
        <end position="24"/>
    </location>
</feature>
<organism evidence="4 5">
    <name type="scientific">Cyclocybe aegerita</name>
    <name type="common">Black poplar mushroom</name>
    <name type="synonym">Agrocybe aegerita</name>
    <dbReference type="NCBI Taxonomy" id="1973307"/>
    <lineage>
        <taxon>Eukaryota</taxon>
        <taxon>Fungi</taxon>
        <taxon>Dikarya</taxon>
        <taxon>Basidiomycota</taxon>
        <taxon>Agaricomycotina</taxon>
        <taxon>Agaricomycetes</taxon>
        <taxon>Agaricomycetidae</taxon>
        <taxon>Agaricales</taxon>
        <taxon>Agaricineae</taxon>
        <taxon>Bolbitiaceae</taxon>
        <taxon>Cyclocybe</taxon>
    </lineage>
</organism>
<dbReference type="AlphaFoldDB" id="A0A8S0WZ02"/>
<feature type="compositionally biased region" description="Basic and acidic residues" evidence="2">
    <location>
        <begin position="261"/>
        <end position="270"/>
    </location>
</feature>